<dbReference type="PANTHER" id="PTHR43441">
    <property type="entry name" value="RIBOSOMAL-PROTEIN-SERINE ACETYLTRANSFERASE"/>
    <property type="match status" value="1"/>
</dbReference>
<dbReference type="RefSeq" id="WP_268046304.1">
    <property type="nucleotide sequence ID" value="NZ_CP104064.1"/>
</dbReference>
<accession>A0ABY6Z757</accession>
<proteinExistence type="predicted"/>
<sequence length="192" mass="21920">MFLLTDRDDVWLKLIDPSDAQAIFSCIDRSRDHLRAWLPFVDGTKSVDDTLSFIKSVQEQYGRNDGIQTGIWTKDGLQGIIGFHAVDWVNRKTSLGYWLSADAVGNGYMTAACRALTTFAFDYYQLNRVEVRAAEDNHASRAIPQRLGFREEGILHEVEWLYDHFVDHVVYAMMAGDWAPERRQGSTVVANR</sequence>
<keyword evidence="3" id="KW-1185">Reference proteome</keyword>
<feature type="domain" description="N-acetyltransferase" evidence="1">
    <location>
        <begin position="10"/>
        <end position="176"/>
    </location>
</feature>
<evidence type="ECO:0000313" key="2">
    <source>
        <dbReference type="EMBL" id="WAH38716.1"/>
    </source>
</evidence>
<organism evidence="2 3">
    <name type="scientific">Alicyclobacillus dauci</name>
    <dbReference type="NCBI Taxonomy" id="1475485"/>
    <lineage>
        <taxon>Bacteria</taxon>
        <taxon>Bacillati</taxon>
        <taxon>Bacillota</taxon>
        <taxon>Bacilli</taxon>
        <taxon>Bacillales</taxon>
        <taxon>Alicyclobacillaceae</taxon>
        <taxon>Alicyclobacillus</taxon>
    </lineage>
</organism>
<dbReference type="InterPro" id="IPR016181">
    <property type="entry name" value="Acyl_CoA_acyltransferase"/>
</dbReference>
<dbReference type="PANTHER" id="PTHR43441:SF12">
    <property type="entry name" value="RIBOSOMAL N-ACETYLTRANSFERASE YDAF-RELATED"/>
    <property type="match status" value="1"/>
</dbReference>
<dbReference type="Pfam" id="PF13302">
    <property type="entry name" value="Acetyltransf_3"/>
    <property type="match status" value="1"/>
</dbReference>
<dbReference type="Proteomes" id="UP001164803">
    <property type="component" value="Chromosome"/>
</dbReference>
<dbReference type="SUPFAM" id="SSF55729">
    <property type="entry name" value="Acyl-CoA N-acyltransferases (Nat)"/>
    <property type="match status" value="1"/>
</dbReference>
<gene>
    <name evidence="2" type="ORF">NZD86_09675</name>
</gene>
<name>A0ABY6Z757_9BACL</name>
<dbReference type="Gene3D" id="3.40.630.30">
    <property type="match status" value="1"/>
</dbReference>
<protein>
    <submittedName>
        <fullName evidence="2">GNAT family N-acetyltransferase</fullName>
    </submittedName>
</protein>
<dbReference type="InterPro" id="IPR051908">
    <property type="entry name" value="Ribosomal_N-acetyltransferase"/>
</dbReference>
<evidence type="ECO:0000259" key="1">
    <source>
        <dbReference type="PROSITE" id="PS51186"/>
    </source>
</evidence>
<dbReference type="InterPro" id="IPR000182">
    <property type="entry name" value="GNAT_dom"/>
</dbReference>
<dbReference type="PROSITE" id="PS51186">
    <property type="entry name" value="GNAT"/>
    <property type="match status" value="1"/>
</dbReference>
<reference evidence="2" key="1">
    <citation type="submission" date="2022-08" db="EMBL/GenBank/DDBJ databases">
        <title>Alicyclobacillus dauci DSM2870, complete genome.</title>
        <authorList>
            <person name="Wang Q."/>
            <person name="Cai R."/>
            <person name="Wang Z."/>
        </authorList>
    </citation>
    <scope>NUCLEOTIDE SEQUENCE</scope>
    <source>
        <strain evidence="2">DSM 28700</strain>
    </source>
</reference>
<evidence type="ECO:0000313" key="3">
    <source>
        <dbReference type="Proteomes" id="UP001164803"/>
    </source>
</evidence>
<dbReference type="EMBL" id="CP104064">
    <property type="protein sequence ID" value="WAH38716.1"/>
    <property type="molecule type" value="Genomic_DNA"/>
</dbReference>